<dbReference type="VEuPathDB" id="FungiDB:TEQG_05627"/>
<dbReference type="OrthoDB" id="4402051at2759"/>
<dbReference type="Proteomes" id="UP000009169">
    <property type="component" value="Unassembled WGS sequence"/>
</dbReference>
<dbReference type="HOGENOM" id="CLU_043820_2_0_1"/>
<accession>F2PXL1</accession>
<dbReference type="SUPFAM" id="SSF52047">
    <property type="entry name" value="RNI-like"/>
    <property type="match status" value="1"/>
</dbReference>
<keyword evidence="3" id="KW-1185">Reference proteome</keyword>
<reference evidence="3" key="1">
    <citation type="journal article" date="2012" name="MBio">
        <title>Comparative genome analysis of Trichophyton rubrum and related dermatophytes reveals candidate genes involved in infection.</title>
        <authorList>
            <person name="Martinez D.A."/>
            <person name="Oliver B.G."/>
            <person name="Graeser Y."/>
            <person name="Goldberg J.M."/>
            <person name="Li W."/>
            <person name="Martinez-Rossi N.M."/>
            <person name="Monod M."/>
            <person name="Shelest E."/>
            <person name="Barton R.C."/>
            <person name="Birch E."/>
            <person name="Brakhage A.A."/>
            <person name="Chen Z."/>
            <person name="Gurr S.J."/>
            <person name="Heiman D."/>
            <person name="Heitman J."/>
            <person name="Kosti I."/>
            <person name="Rossi A."/>
            <person name="Saif S."/>
            <person name="Samalova M."/>
            <person name="Saunders C.W."/>
            <person name="Shea T."/>
            <person name="Summerbell R.C."/>
            <person name="Xu J."/>
            <person name="Young S."/>
            <person name="Zeng Q."/>
            <person name="Birren B.W."/>
            <person name="Cuomo C.A."/>
            <person name="White T.C."/>
        </authorList>
    </citation>
    <scope>NUCLEOTIDE SEQUENCE [LARGE SCALE GENOMIC DNA]</scope>
    <source>
        <strain evidence="3">ATCC MYA-4606 / CBS 127.97</strain>
    </source>
</reference>
<sequence length="448" mass="51101">MGLAKCKRLFQRFRFFSLCRPVYQPPAEDAPVENESAEKEPPEGRQYSRLLALPTELIGTIASFLEPEDLCSLRLTCNACYERTQHCFGTLLTKLNTGFSDASLNNLLAISQDPRFNHRVRSLRVVPDRLPSSDVPRRLGHDILWERDSNGCLKVPQPSVQRIHDALVALVNCRSFEISNYCEISVDEALNRIEPSEALRILVYIISETALPLKSLLLDWAEGVMIYEKYLDLKDLWKQGFLFAMSHLQRLSLEFSLASCNINWITEVARAATNLRTLRFTCDTLGEERGCNLPSLCLKAFEYAPLEEIFLCGTDWPTAERFIAFLRPYRSHLRTLELNCNSLHKVGWVAVLQELRDNFPLLTIFKFFVLWQPIAGSDCRSKCVLDLYKLPTVPGSAYVELIRLDDIIVDRPAPKQYGTELLYTCKRPAVGPRVVGFKYRGPGMKTVL</sequence>
<dbReference type="SUPFAM" id="SSF81383">
    <property type="entry name" value="F-box domain"/>
    <property type="match status" value="1"/>
</dbReference>
<dbReference type="InterPro" id="IPR036047">
    <property type="entry name" value="F-box-like_dom_sf"/>
</dbReference>
<dbReference type="InterPro" id="IPR001810">
    <property type="entry name" value="F-box_dom"/>
</dbReference>
<gene>
    <name evidence="2" type="ORF">TEQG_05627</name>
</gene>
<proteinExistence type="predicted"/>
<feature type="domain" description="F-box" evidence="1">
    <location>
        <begin position="47"/>
        <end position="77"/>
    </location>
</feature>
<dbReference type="Pfam" id="PF12937">
    <property type="entry name" value="F-box-like"/>
    <property type="match status" value="1"/>
</dbReference>
<name>F2PXL1_TRIEC</name>
<organism evidence="2 3">
    <name type="scientific">Trichophyton equinum (strain ATCC MYA-4606 / CBS 127.97)</name>
    <name type="common">Horse ringworm fungus</name>
    <dbReference type="NCBI Taxonomy" id="559882"/>
    <lineage>
        <taxon>Eukaryota</taxon>
        <taxon>Fungi</taxon>
        <taxon>Dikarya</taxon>
        <taxon>Ascomycota</taxon>
        <taxon>Pezizomycotina</taxon>
        <taxon>Eurotiomycetes</taxon>
        <taxon>Eurotiomycetidae</taxon>
        <taxon>Onygenales</taxon>
        <taxon>Arthrodermataceae</taxon>
        <taxon>Trichophyton</taxon>
    </lineage>
</organism>
<dbReference type="EMBL" id="DS995749">
    <property type="protein sequence ID" value="EGE06629.1"/>
    <property type="molecule type" value="Genomic_DNA"/>
</dbReference>
<dbReference type="AlphaFoldDB" id="F2PXL1"/>
<protein>
    <recommendedName>
        <fullName evidence="1">F-box domain-containing protein</fullName>
    </recommendedName>
</protein>
<evidence type="ECO:0000259" key="1">
    <source>
        <dbReference type="PROSITE" id="PS50181"/>
    </source>
</evidence>
<dbReference type="PROSITE" id="PS50181">
    <property type="entry name" value="FBOX"/>
    <property type="match status" value="1"/>
</dbReference>
<evidence type="ECO:0000313" key="2">
    <source>
        <dbReference type="EMBL" id="EGE06629.1"/>
    </source>
</evidence>
<evidence type="ECO:0000313" key="3">
    <source>
        <dbReference type="Proteomes" id="UP000009169"/>
    </source>
</evidence>
<dbReference type="eggNOG" id="ENOG502SZAJ">
    <property type="taxonomic scope" value="Eukaryota"/>
</dbReference>